<accession>A0A928V211</accession>
<dbReference type="EMBL" id="PRDL01000001">
    <property type="protein sequence ID" value="MBE8717325.1"/>
    <property type="molecule type" value="Genomic_DNA"/>
</dbReference>
<comment type="caution">
    <text evidence="1">The sequence shown here is derived from an EMBL/GenBank/DDBJ whole genome shotgun (WGS) entry which is preliminary data.</text>
</comment>
<dbReference type="InterPro" id="IPR036567">
    <property type="entry name" value="RHF-like"/>
</dbReference>
<keyword evidence="2" id="KW-1185">Reference proteome</keyword>
<organism evidence="1 2">
    <name type="scientific">Cellvibrio polysaccharolyticus</name>
    <dbReference type="NCBI Taxonomy" id="2082724"/>
    <lineage>
        <taxon>Bacteria</taxon>
        <taxon>Pseudomonadati</taxon>
        <taxon>Pseudomonadota</taxon>
        <taxon>Gammaproteobacteria</taxon>
        <taxon>Cellvibrionales</taxon>
        <taxon>Cellvibrionaceae</taxon>
        <taxon>Cellvibrio</taxon>
    </lineage>
</organism>
<protein>
    <submittedName>
        <fullName evidence="1">Ribosome-associated translation inhibitor RaiA</fullName>
    </submittedName>
</protein>
<dbReference type="SUPFAM" id="SSF69754">
    <property type="entry name" value="Ribosome binding protein Y (YfiA homologue)"/>
    <property type="match status" value="1"/>
</dbReference>
<sequence length="107" mass="12315">MKPAVDVIYRDLDSSAALNEVINKKVEKLTRFNDQIVYSRVILDSPHNHKHKGKQFRASIELDIQGKPLAITQDDESIHIAVREAFLTAERQIKKVTAKRRSNRLTH</sequence>
<gene>
    <name evidence="1" type="ORF">C4F51_09010</name>
</gene>
<name>A0A928V211_9GAMM</name>
<evidence type="ECO:0000313" key="2">
    <source>
        <dbReference type="Proteomes" id="UP000652567"/>
    </source>
</evidence>
<dbReference type="Proteomes" id="UP000652567">
    <property type="component" value="Unassembled WGS sequence"/>
</dbReference>
<dbReference type="Gene3D" id="3.30.160.100">
    <property type="entry name" value="Ribosome hibernation promotion factor-like"/>
    <property type="match status" value="1"/>
</dbReference>
<dbReference type="InterPro" id="IPR003489">
    <property type="entry name" value="RHF/RaiA"/>
</dbReference>
<reference evidence="1" key="1">
    <citation type="submission" date="2018-07" db="EMBL/GenBank/DDBJ databases">
        <title>Genome assembly of strain Ka43.</title>
        <authorList>
            <person name="Kukolya J."/>
            <person name="Nagy I."/>
            <person name="Horvath B."/>
            <person name="Toth A."/>
        </authorList>
    </citation>
    <scope>NUCLEOTIDE SEQUENCE</scope>
    <source>
        <strain evidence="1">KB43</strain>
    </source>
</reference>
<evidence type="ECO:0000313" key="1">
    <source>
        <dbReference type="EMBL" id="MBE8717325.1"/>
    </source>
</evidence>
<dbReference type="AlphaFoldDB" id="A0A928V211"/>
<dbReference type="RefSeq" id="WP_193909099.1">
    <property type="nucleotide sequence ID" value="NZ_PRDL01000001.1"/>
</dbReference>
<dbReference type="Pfam" id="PF02482">
    <property type="entry name" value="Ribosomal_S30AE"/>
    <property type="match status" value="1"/>
</dbReference>
<proteinExistence type="predicted"/>